<proteinExistence type="predicted"/>
<dbReference type="Pfam" id="PF00903">
    <property type="entry name" value="Glyoxalase"/>
    <property type="match status" value="1"/>
</dbReference>
<name>A0ABW7JZR6_9NOCA</name>
<evidence type="ECO:0000313" key="6">
    <source>
        <dbReference type="Proteomes" id="UP001609176"/>
    </source>
</evidence>
<reference evidence="5 6" key="1">
    <citation type="submission" date="2024-10" db="EMBL/GenBank/DDBJ databases">
        <authorList>
            <person name="Riesco R."/>
        </authorList>
    </citation>
    <scope>NUCLEOTIDE SEQUENCE [LARGE SCALE GENOMIC DNA]</scope>
    <source>
        <strain evidence="4 6">NCIMB 15448</strain>
        <strain evidence="2 5">NCIMB 15449</strain>
        <strain evidence="3 7">NCIMB 15450</strain>
    </source>
</reference>
<gene>
    <name evidence="4" type="ORF">ACHIPV_21325</name>
    <name evidence="2" type="ORF">ACHIPZ_23570</name>
    <name evidence="3" type="ORF">ACHIRB_05440</name>
</gene>
<dbReference type="InterPro" id="IPR037523">
    <property type="entry name" value="VOC_core"/>
</dbReference>
<dbReference type="PROSITE" id="PS51819">
    <property type="entry name" value="VOC"/>
    <property type="match status" value="1"/>
</dbReference>
<keyword evidence="7" id="KW-1185">Reference proteome</keyword>
<dbReference type="Gene3D" id="3.10.180.10">
    <property type="entry name" value="2,3-Dihydroxybiphenyl 1,2-Dioxygenase, domain 1"/>
    <property type="match status" value="1"/>
</dbReference>
<organism evidence="3 7">
    <name type="scientific">Antrihabitans spumae</name>
    <dbReference type="NCBI Taxonomy" id="3373370"/>
    <lineage>
        <taxon>Bacteria</taxon>
        <taxon>Bacillati</taxon>
        <taxon>Actinomycetota</taxon>
        <taxon>Actinomycetes</taxon>
        <taxon>Mycobacteriales</taxon>
        <taxon>Nocardiaceae</taxon>
        <taxon>Antrihabitans</taxon>
    </lineage>
</organism>
<dbReference type="Proteomes" id="UP001609175">
    <property type="component" value="Unassembled WGS sequence"/>
</dbReference>
<dbReference type="EMBL" id="JBIMSN010000024">
    <property type="protein sequence ID" value="MFH5228034.1"/>
    <property type="molecule type" value="Genomic_DNA"/>
</dbReference>
<evidence type="ECO:0000313" key="2">
    <source>
        <dbReference type="EMBL" id="MFH5211162.1"/>
    </source>
</evidence>
<evidence type="ECO:0000313" key="4">
    <source>
        <dbReference type="EMBL" id="MFH5244391.1"/>
    </source>
</evidence>
<comment type="caution">
    <text evidence="3">The sequence shown here is derived from an EMBL/GenBank/DDBJ whole genome shotgun (WGS) entry which is preliminary data.</text>
</comment>
<evidence type="ECO:0000313" key="5">
    <source>
        <dbReference type="Proteomes" id="UP001609175"/>
    </source>
</evidence>
<accession>A0ABW7JZR6</accession>
<feature type="domain" description="VOC" evidence="1">
    <location>
        <begin position="8"/>
        <end position="136"/>
    </location>
</feature>
<dbReference type="InterPro" id="IPR029068">
    <property type="entry name" value="Glyas_Bleomycin-R_OHBP_Dase"/>
</dbReference>
<dbReference type="RefSeq" id="WP_395117405.1">
    <property type="nucleotide sequence ID" value="NZ_JBIMSN010000024.1"/>
</dbReference>
<dbReference type="InterPro" id="IPR004360">
    <property type="entry name" value="Glyas_Fos-R_dOase_dom"/>
</dbReference>
<dbReference type="EMBL" id="JBIMSP010000041">
    <property type="protein sequence ID" value="MFH5244391.1"/>
    <property type="molecule type" value="Genomic_DNA"/>
</dbReference>
<evidence type="ECO:0000313" key="7">
    <source>
        <dbReference type="Proteomes" id="UP001609219"/>
    </source>
</evidence>
<dbReference type="Proteomes" id="UP001609219">
    <property type="component" value="Unassembled WGS sequence"/>
</dbReference>
<dbReference type="Proteomes" id="UP001609176">
    <property type="component" value="Unassembled WGS sequence"/>
</dbReference>
<dbReference type="SUPFAM" id="SSF54593">
    <property type="entry name" value="Glyoxalase/Bleomycin resistance protein/Dihydroxybiphenyl dioxygenase"/>
    <property type="match status" value="1"/>
</dbReference>
<evidence type="ECO:0000259" key="1">
    <source>
        <dbReference type="PROSITE" id="PS51819"/>
    </source>
</evidence>
<sequence>MSGSPLNRVESIVFPTRDLDASIKFWSVALGHGPAFRTDDFASFEAGNVSVGLTKAPWRDEPVVFWACDQIEDAHRALTVAGAVTMIEVAGGTLEEQGEGTPVAGVDSATGAVDVPGARLATMRAPDGTLVALNQALEESW</sequence>
<protein>
    <submittedName>
        <fullName evidence="3">VOC family protein</fullName>
    </submittedName>
</protein>
<evidence type="ECO:0000313" key="3">
    <source>
        <dbReference type="EMBL" id="MFH5228034.1"/>
    </source>
</evidence>
<dbReference type="EMBL" id="JBIMSO010000070">
    <property type="protein sequence ID" value="MFH5211162.1"/>
    <property type="molecule type" value="Genomic_DNA"/>
</dbReference>